<dbReference type="OrthoDB" id="329835at2759"/>
<accession>A0A1V8SBG9</accession>
<dbReference type="InterPro" id="IPR029058">
    <property type="entry name" value="AB_hydrolase_fold"/>
</dbReference>
<dbReference type="InParanoid" id="A0A1V8SBG9"/>
<dbReference type="EMBL" id="NAJO01000067">
    <property type="protein sequence ID" value="OQN96413.1"/>
    <property type="molecule type" value="Genomic_DNA"/>
</dbReference>
<dbReference type="Proteomes" id="UP000192596">
    <property type="component" value="Unassembled WGS sequence"/>
</dbReference>
<proteinExistence type="predicted"/>
<dbReference type="STRING" id="1507870.A0A1V8SBG9"/>
<evidence type="ECO:0000259" key="2">
    <source>
        <dbReference type="Pfam" id="PF00975"/>
    </source>
</evidence>
<dbReference type="Gene3D" id="3.40.50.1820">
    <property type="entry name" value="alpha/beta hydrolase"/>
    <property type="match status" value="1"/>
</dbReference>
<organism evidence="3 4">
    <name type="scientific">Cryoendolithus antarcticus</name>
    <dbReference type="NCBI Taxonomy" id="1507870"/>
    <lineage>
        <taxon>Eukaryota</taxon>
        <taxon>Fungi</taxon>
        <taxon>Dikarya</taxon>
        <taxon>Ascomycota</taxon>
        <taxon>Pezizomycotina</taxon>
        <taxon>Dothideomycetes</taxon>
        <taxon>Dothideomycetidae</taxon>
        <taxon>Cladosporiales</taxon>
        <taxon>Cladosporiaceae</taxon>
        <taxon>Cryoendolithus</taxon>
    </lineage>
</organism>
<dbReference type="InterPro" id="IPR001031">
    <property type="entry name" value="Thioesterase"/>
</dbReference>
<evidence type="ECO:0000313" key="4">
    <source>
        <dbReference type="Proteomes" id="UP000192596"/>
    </source>
</evidence>
<name>A0A1V8SBG9_9PEZI</name>
<comment type="caution">
    <text evidence="3">The sequence shown here is derived from an EMBL/GenBank/DDBJ whole genome shotgun (WGS) entry which is preliminary data.</text>
</comment>
<dbReference type="SUPFAM" id="SSF53474">
    <property type="entry name" value="alpha/beta-Hydrolases"/>
    <property type="match status" value="1"/>
</dbReference>
<dbReference type="AlphaFoldDB" id="A0A1V8SBG9"/>
<gene>
    <name evidence="3" type="ORF">B0A48_17665</name>
</gene>
<sequence length="375" mass="40754">MADQDAIVTALNVIGEALSLEPDDFQDHETWKFLGLGELLASATAKDLTNALEFPVEADDFLRYPNVGAFKKFVAAGGEPADLENGIPKIEISSPRSPLETAEPADPWDGVPKPKVPLSVVLQGKPSNTGRTVFLLPDGSGAGTSYGTLPPIGDDVCLIGLNSPFLRQAQDFTCSIERMARLWLSEIRKLQPKGSYILGGWSAGGYYSYEITKLLVAAGEKVERLILIDSPCRLVYEALPAQVVDELTTNGLMGASGAKRAPEWLVQHFTSTVLSVDKYMPTPLAAPDVPANVDFIWVREGLVKDVATSGLKVDLGVKVTRFLLEPRGMLKTEGWEKLLPGTKYGFDYMTGNHFQITQTPHVETLGKALRKILIV</sequence>
<feature type="domain" description="Thioesterase" evidence="2">
    <location>
        <begin position="132"/>
        <end position="365"/>
    </location>
</feature>
<dbReference type="Pfam" id="PF00975">
    <property type="entry name" value="Thioesterase"/>
    <property type="match status" value="1"/>
</dbReference>
<reference evidence="4" key="1">
    <citation type="submission" date="2017-03" db="EMBL/GenBank/DDBJ databases">
        <title>Genomes of endolithic fungi from Antarctica.</title>
        <authorList>
            <person name="Coleine C."/>
            <person name="Masonjones S."/>
            <person name="Stajich J.E."/>
        </authorList>
    </citation>
    <scope>NUCLEOTIDE SEQUENCE [LARGE SCALE GENOMIC DNA]</scope>
    <source>
        <strain evidence="4">CCFEE 5527</strain>
    </source>
</reference>
<evidence type="ECO:0000313" key="3">
    <source>
        <dbReference type="EMBL" id="OQN96413.1"/>
    </source>
</evidence>
<evidence type="ECO:0000256" key="1">
    <source>
        <dbReference type="SAM" id="MobiDB-lite"/>
    </source>
</evidence>
<feature type="region of interest" description="Disordered" evidence="1">
    <location>
        <begin position="89"/>
        <end position="110"/>
    </location>
</feature>
<protein>
    <recommendedName>
        <fullName evidence="2">Thioesterase domain-containing protein</fullName>
    </recommendedName>
</protein>
<keyword evidence="4" id="KW-1185">Reference proteome</keyword>